<dbReference type="InterPro" id="IPR037284">
    <property type="entry name" value="SUF_FeS_clus_asmbl_SufBD_sf"/>
</dbReference>
<dbReference type="SUPFAM" id="SSF101960">
    <property type="entry name" value="Stabilizer of iron transporter SufD"/>
    <property type="match status" value="1"/>
</dbReference>
<dbReference type="Proteomes" id="UP000177349">
    <property type="component" value="Unassembled WGS sequence"/>
</dbReference>
<accession>A0A1G2BTB7</accession>
<comment type="caution">
    <text evidence="2">The sequence shown here is derived from an EMBL/GenBank/DDBJ whole genome shotgun (WGS) entry which is preliminary data.</text>
</comment>
<dbReference type="PANTHER" id="PTHR43575">
    <property type="entry name" value="PROTEIN ABCI7, CHLOROPLASTIC"/>
    <property type="match status" value="1"/>
</dbReference>
<proteinExistence type="predicted"/>
<evidence type="ECO:0000259" key="1">
    <source>
        <dbReference type="Pfam" id="PF01458"/>
    </source>
</evidence>
<dbReference type="Pfam" id="PF01458">
    <property type="entry name" value="SUFBD_core"/>
    <property type="match status" value="1"/>
</dbReference>
<gene>
    <name evidence="2" type="ORF">A3B31_03470</name>
</gene>
<dbReference type="AlphaFoldDB" id="A0A1G2BTB7"/>
<sequence>MKTAPQTIVIDVDKGSRVAKYTVASGKALMYFFIQGLSNDATRAITITLGRESALAVYGLAIGSGDQKLRTDLSIIHVKPGARSHVILKGVFTDTAQGVLNGTILIRPSAQKTDTRLEERVLLLSPDAYAETIPNLEILADDVKASHAAAIGRISEEEIFYLQSRGIERKAAQRMIVHAFLGSIVAHLSDEKVRAKLEALLRKKIAHLNV</sequence>
<dbReference type="PANTHER" id="PTHR43575:SF1">
    <property type="entry name" value="PROTEIN ABCI7, CHLOROPLASTIC"/>
    <property type="match status" value="1"/>
</dbReference>
<dbReference type="InterPro" id="IPR055346">
    <property type="entry name" value="Fe-S_cluster_assembly_SufBD"/>
</dbReference>
<dbReference type="InterPro" id="IPR000825">
    <property type="entry name" value="SUF_FeS_clus_asmbl_SufBD_core"/>
</dbReference>
<evidence type="ECO:0000313" key="3">
    <source>
        <dbReference type="Proteomes" id="UP000177349"/>
    </source>
</evidence>
<feature type="domain" description="SUF system FeS cluster assembly SufBD core" evidence="1">
    <location>
        <begin position="46"/>
        <end position="180"/>
    </location>
</feature>
<name>A0A1G2BTB7_9BACT</name>
<dbReference type="EMBL" id="MHKN01000018">
    <property type="protein sequence ID" value="OGY92383.1"/>
    <property type="molecule type" value="Genomic_DNA"/>
</dbReference>
<protein>
    <recommendedName>
        <fullName evidence="1">SUF system FeS cluster assembly SufBD core domain-containing protein</fullName>
    </recommendedName>
</protein>
<organism evidence="2 3">
    <name type="scientific">Candidatus Komeilibacteria bacterium RIFCSPLOWO2_01_FULL_53_11</name>
    <dbReference type="NCBI Taxonomy" id="1798552"/>
    <lineage>
        <taxon>Bacteria</taxon>
        <taxon>Candidatus Komeiliibacteriota</taxon>
    </lineage>
</organism>
<dbReference type="GO" id="GO:0016226">
    <property type="term" value="P:iron-sulfur cluster assembly"/>
    <property type="evidence" value="ECO:0007669"/>
    <property type="project" value="InterPro"/>
</dbReference>
<reference evidence="2 3" key="1">
    <citation type="journal article" date="2016" name="Nat. Commun.">
        <title>Thousands of microbial genomes shed light on interconnected biogeochemical processes in an aquifer system.</title>
        <authorList>
            <person name="Anantharaman K."/>
            <person name="Brown C.T."/>
            <person name="Hug L.A."/>
            <person name="Sharon I."/>
            <person name="Castelle C.J."/>
            <person name="Probst A.J."/>
            <person name="Thomas B.C."/>
            <person name="Singh A."/>
            <person name="Wilkins M.J."/>
            <person name="Karaoz U."/>
            <person name="Brodie E.L."/>
            <person name="Williams K.H."/>
            <person name="Hubbard S.S."/>
            <person name="Banfield J.F."/>
        </authorList>
    </citation>
    <scope>NUCLEOTIDE SEQUENCE [LARGE SCALE GENOMIC DNA]</scope>
</reference>
<evidence type="ECO:0000313" key="2">
    <source>
        <dbReference type="EMBL" id="OGY92383.1"/>
    </source>
</evidence>